<dbReference type="InterPro" id="IPR003599">
    <property type="entry name" value="Ig_sub"/>
</dbReference>
<dbReference type="Pfam" id="PF13895">
    <property type="entry name" value="Ig_2"/>
    <property type="match status" value="1"/>
</dbReference>
<dbReference type="SMART" id="SM00409">
    <property type="entry name" value="IG"/>
    <property type="match status" value="1"/>
</dbReference>
<protein>
    <recommendedName>
        <fullName evidence="1">Ig-like domain-containing protein</fullName>
    </recommendedName>
</protein>
<dbReference type="InterPro" id="IPR003598">
    <property type="entry name" value="Ig_sub2"/>
</dbReference>
<organism evidence="2 3">
    <name type="scientific">Mastacembelus armatus</name>
    <name type="common">zig-zag eel</name>
    <dbReference type="NCBI Taxonomy" id="205130"/>
    <lineage>
        <taxon>Eukaryota</taxon>
        <taxon>Metazoa</taxon>
        <taxon>Chordata</taxon>
        <taxon>Craniata</taxon>
        <taxon>Vertebrata</taxon>
        <taxon>Euteleostomi</taxon>
        <taxon>Actinopterygii</taxon>
        <taxon>Neopterygii</taxon>
        <taxon>Teleostei</taxon>
        <taxon>Neoteleostei</taxon>
        <taxon>Acanthomorphata</taxon>
        <taxon>Anabantaria</taxon>
        <taxon>Synbranchiformes</taxon>
        <taxon>Mastacembelidae</taxon>
        <taxon>Mastacembelus</taxon>
    </lineage>
</organism>
<name>A0A7N8YKY5_9TELE</name>
<reference evidence="2" key="2">
    <citation type="submission" date="2025-09" db="UniProtKB">
        <authorList>
            <consortium name="Ensembl"/>
        </authorList>
    </citation>
    <scope>IDENTIFICATION</scope>
</reference>
<dbReference type="PANTHER" id="PTHR46013:SF4">
    <property type="entry name" value="B-CELL RECEPTOR CD22-RELATED"/>
    <property type="match status" value="1"/>
</dbReference>
<proteinExistence type="predicted"/>
<evidence type="ECO:0000259" key="1">
    <source>
        <dbReference type="PROSITE" id="PS50835"/>
    </source>
</evidence>
<dbReference type="GeneTree" id="ENSGT00940000176060"/>
<dbReference type="Gene3D" id="2.60.40.10">
    <property type="entry name" value="Immunoglobulins"/>
    <property type="match status" value="1"/>
</dbReference>
<dbReference type="Proteomes" id="UP000261640">
    <property type="component" value="Unplaced"/>
</dbReference>
<keyword evidence="3" id="KW-1185">Reference proteome</keyword>
<dbReference type="PANTHER" id="PTHR46013">
    <property type="entry name" value="VASCULAR CELL ADHESION MOLECULE 1"/>
    <property type="match status" value="1"/>
</dbReference>
<dbReference type="InParanoid" id="A0A7N8YKY5"/>
<dbReference type="SUPFAM" id="SSF48726">
    <property type="entry name" value="Immunoglobulin"/>
    <property type="match status" value="1"/>
</dbReference>
<evidence type="ECO:0000313" key="3">
    <source>
        <dbReference type="Proteomes" id="UP000261640"/>
    </source>
</evidence>
<feature type="domain" description="Ig-like" evidence="1">
    <location>
        <begin position="32"/>
        <end position="114"/>
    </location>
</feature>
<accession>A0A7N8YKY5</accession>
<dbReference type="PROSITE" id="PS50835">
    <property type="entry name" value="IG_LIKE"/>
    <property type="match status" value="1"/>
</dbReference>
<reference evidence="2" key="1">
    <citation type="submission" date="2025-08" db="UniProtKB">
        <authorList>
            <consortium name="Ensembl"/>
        </authorList>
    </citation>
    <scope>IDENTIFICATION</scope>
</reference>
<dbReference type="InterPro" id="IPR007110">
    <property type="entry name" value="Ig-like_dom"/>
</dbReference>
<evidence type="ECO:0000313" key="2">
    <source>
        <dbReference type="Ensembl" id="ENSMAMP00000066497.1"/>
    </source>
</evidence>
<dbReference type="AlphaFoldDB" id="A0A7N8YKY5"/>
<dbReference type="InterPro" id="IPR036179">
    <property type="entry name" value="Ig-like_dom_sf"/>
</dbReference>
<dbReference type="Ensembl" id="ENSMAMT00000059911.1">
    <property type="protein sequence ID" value="ENSMAMP00000066497.1"/>
    <property type="gene ID" value="ENSMAMG00000024525.1"/>
</dbReference>
<dbReference type="SMART" id="SM00408">
    <property type="entry name" value="IGc2"/>
    <property type="match status" value="1"/>
</dbReference>
<dbReference type="InterPro" id="IPR013783">
    <property type="entry name" value="Ig-like_fold"/>
</dbReference>
<sequence>MKEGDSVNLTCINRCDGDGLSSAFLWFKNEEPNTSVSVRPSAEVDAGSNITLICTSKANPPVETYTWFKMNDHNIINIGKEAELHFRKILHHDGGQYFCMASNKHGSQKSSLVTLKIKGKFIKMLLVV</sequence>